<dbReference type="AlphaFoldDB" id="A0A4R8F855"/>
<accession>A0A4R8F855</accession>
<keyword evidence="2" id="KW-1133">Transmembrane helix</keyword>
<evidence type="ECO:0000256" key="1">
    <source>
        <dbReference type="SAM" id="Coils"/>
    </source>
</evidence>
<keyword evidence="2" id="KW-0812">Transmembrane</keyword>
<dbReference type="InterPro" id="IPR050445">
    <property type="entry name" value="Bact_polysacc_biosynth/exp"/>
</dbReference>
<dbReference type="EMBL" id="SOEB01000038">
    <property type="protein sequence ID" value="TDX21579.1"/>
    <property type="molecule type" value="Genomic_DNA"/>
</dbReference>
<organism evidence="3 4">
    <name type="scientific">Rhodovulum visakhapatnamense</name>
    <dbReference type="NCBI Taxonomy" id="364297"/>
    <lineage>
        <taxon>Bacteria</taxon>
        <taxon>Pseudomonadati</taxon>
        <taxon>Pseudomonadota</taxon>
        <taxon>Alphaproteobacteria</taxon>
        <taxon>Rhodobacterales</taxon>
        <taxon>Paracoccaceae</taxon>
        <taxon>Rhodovulum</taxon>
    </lineage>
</organism>
<dbReference type="Gene3D" id="1.10.287.1490">
    <property type="match status" value="1"/>
</dbReference>
<dbReference type="PANTHER" id="PTHR32309">
    <property type="entry name" value="TYROSINE-PROTEIN KINASE"/>
    <property type="match status" value="1"/>
</dbReference>
<dbReference type="Proteomes" id="UP000295484">
    <property type="component" value="Unassembled WGS sequence"/>
</dbReference>
<feature type="transmembrane region" description="Helical" evidence="2">
    <location>
        <begin position="419"/>
        <end position="441"/>
    </location>
</feature>
<evidence type="ECO:0000313" key="3">
    <source>
        <dbReference type="EMBL" id="TDX21579.1"/>
    </source>
</evidence>
<name>A0A4R8F855_9RHOB</name>
<reference evidence="3 4" key="1">
    <citation type="submission" date="2019-03" db="EMBL/GenBank/DDBJ databases">
        <title>Genomic Encyclopedia of Type Strains, Phase IV (KMG-IV): sequencing the most valuable type-strain genomes for metagenomic binning, comparative biology and taxonomic classification.</title>
        <authorList>
            <person name="Goeker M."/>
        </authorList>
    </citation>
    <scope>NUCLEOTIDE SEQUENCE [LARGE SCALE GENOMIC DNA]</scope>
    <source>
        <strain evidence="3 4">JA181</strain>
    </source>
</reference>
<evidence type="ECO:0000256" key="2">
    <source>
        <dbReference type="SAM" id="Phobius"/>
    </source>
</evidence>
<gene>
    <name evidence="3" type="ORF">EV657_1382</name>
</gene>
<keyword evidence="2" id="KW-0472">Membrane</keyword>
<comment type="caution">
    <text evidence="3">The sequence shown here is derived from an EMBL/GenBank/DDBJ whole genome shotgun (WGS) entry which is preliminary data.</text>
</comment>
<feature type="transmembrane region" description="Helical" evidence="2">
    <location>
        <begin position="480"/>
        <end position="498"/>
    </location>
</feature>
<evidence type="ECO:0000313" key="4">
    <source>
        <dbReference type="Proteomes" id="UP000295484"/>
    </source>
</evidence>
<keyword evidence="1" id="KW-0175">Coiled coil</keyword>
<proteinExistence type="predicted"/>
<protein>
    <submittedName>
        <fullName evidence="3">Polysaccharide chain length determinant protein (PEP-CTERM system associated)</fullName>
    </submittedName>
</protein>
<feature type="coiled-coil region" evidence="1">
    <location>
        <begin position="322"/>
        <end position="380"/>
    </location>
</feature>
<sequence length="523" mass="57416">MTFDLTLYWRLLLRRLPVMAVLLIACSVAGVVAAFKLPETYATSARLLVEAAQIPDRMVTSTVQTDAEEQLDIIEQKLLTRANMIDIANRFNVFPNLREMEPDEVVSAMRSATRVHRSAGRDQATLMMISFSSESPQIAANVVNEYVTLVLEENSEFRKSRAENTLQFFDQEAQRLGQDLDRQSTAIATFKSENADALPEDQSYRLGRQNLLQERLSRLERDLKAGQDQRNDIVRIFEATGTVRPDGGAVRNMSPEEQRLAAAKAELDKARAIYSETSPRVTSLQAVVDRLEKTVAEQDPAGTAGENPTATSPEQALLDATLSQLDSRLKSLQDDISSTNAELADLQALIGKSASNGIQLAALERDYEITQTRYNAAVANLNEARMSERVEASAKGQRITVIENASVPQLPSGPSRKKVAALGVGAGIGLAGAYFVLLELINRTIRTPSELTGRFNITPLTTIPYLEPPQRPRRRRTRRGATAACVVLLAGFGMPLGGSGQDSSDHPGQGPDRPAGLYWIMHR</sequence>
<dbReference type="PANTHER" id="PTHR32309:SF31">
    <property type="entry name" value="CAPSULAR EXOPOLYSACCHARIDE FAMILY"/>
    <property type="match status" value="1"/>
</dbReference>
<dbReference type="RefSeq" id="WP_134079536.1">
    <property type="nucleotide sequence ID" value="NZ_SOEB01000038.1"/>
</dbReference>